<organism evidence="1 2">
    <name type="scientific">Catenulispora yoronensis</name>
    <dbReference type="NCBI Taxonomy" id="450799"/>
    <lineage>
        <taxon>Bacteria</taxon>
        <taxon>Bacillati</taxon>
        <taxon>Actinomycetota</taxon>
        <taxon>Actinomycetes</taxon>
        <taxon>Catenulisporales</taxon>
        <taxon>Catenulisporaceae</taxon>
        <taxon>Catenulispora</taxon>
    </lineage>
</organism>
<evidence type="ECO:0000313" key="1">
    <source>
        <dbReference type="EMBL" id="GAA2020756.1"/>
    </source>
</evidence>
<sequence length="96" mass="10529">MTANALPPSRTQHKTPARTLTILTQDPGDPPEGFCLMDDDTTIEAAKSGDVIGIDRMWRSVERCTGLNGWVTVLTAPYSPNITASWDTPVFLARRI</sequence>
<name>A0ABP5FCI4_9ACTN</name>
<keyword evidence="2" id="KW-1185">Reference proteome</keyword>
<reference evidence="2" key="1">
    <citation type="journal article" date="2019" name="Int. J. Syst. Evol. Microbiol.">
        <title>The Global Catalogue of Microorganisms (GCM) 10K type strain sequencing project: providing services to taxonomists for standard genome sequencing and annotation.</title>
        <authorList>
            <consortium name="The Broad Institute Genomics Platform"/>
            <consortium name="The Broad Institute Genome Sequencing Center for Infectious Disease"/>
            <person name="Wu L."/>
            <person name="Ma J."/>
        </authorList>
    </citation>
    <scope>NUCLEOTIDE SEQUENCE [LARGE SCALE GENOMIC DNA]</scope>
    <source>
        <strain evidence="2">JCM 16014</strain>
    </source>
</reference>
<comment type="caution">
    <text evidence="1">The sequence shown here is derived from an EMBL/GenBank/DDBJ whole genome shotgun (WGS) entry which is preliminary data.</text>
</comment>
<dbReference type="EMBL" id="BAAAQN010000007">
    <property type="protein sequence ID" value="GAA2020756.1"/>
    <property type="molecule type" value="Genomic_DNA"/>
</dbReference>
<proteinExistence type="predicted"/>
<dbReference type="Proteomes" id="UP001500751">
    <property type="component" value="Unassembled WGS sequence"/>
</dbReference>
<protein>
    <submittedName>
        <fullName evidence="1">Uncharacterized protein</fullName>
    </submittedName>
</protein>
<accession>A0ABP5FCI4</accession>
<evidence type="ECO:0000313" key="2">
    <source>
        <dbReference type="Proteomes" id="UP001500751"/>
    </source>
</evidence>
<gene>
    <name evidence="1" type="ORF">GCM10009839_16920</name>
</gene>